<dbReference type="EMBL" id="CP017707">
    <property type="protein sequence ID" value="AOZ49046.1"/>
    <property type="molecule type" value="Genomic_DNA"/>
</dbReference>
<dbReference type="Gene3D" id="1.10.260.40">
    <property type="entry name" value="lambda repressor-like DNA-binding domains"/>
    <property type="match status" value="1"/>
</dbReference>
<dbReference type="SUPFAM" id="SSF47413">
    <property type="entry name" value="lambda repressor-like DNA-binding domains"/>
    <property type="match status" value="1"/>
</dbReference>
<organism evidence="2 3">
    <name type="scientific">Chromobacterium vaccinii</name>
    <dbReference type="NCBI Taxonomy" id="1108595"/>
    <lineage>
        <taxon>Bacteria</taxon>
        <taxon>Pseudomonadati</taxon>
        <taxon>Pseudomonadota</taxon>
        <taxon>Betaproteobacteria</taxon>
        <taxon>Neisseriales</taxon>
        <taxon>Chromobacteriaceae</taxon>
        <taxon>Chromobacterium</taxon>
    </lineage>
</organism>
<dbReference type="InterPro" id="IPR001387">
    <property type="entry name" value="Cro/C1-type_HTH"/>
</dbReference>
<dbReference type="Pfam" id="PF01381">
    <property type="entry name" value="HTH_3"/>
    <property type="match status" value="1"/>
</dbReference>
<dbReference type="KEGG" id="cvc:BKX93_02865"/>
<dbReference type="InterPro" id="IPR010982">
    <property type="entry name" value="Lambda_DNA-bd_dom_sf"/>
</dbReference>
<protein>
    <recommendedName>
        <fullName evidence="1">HTH cro/C1-type domain-containing protein</fullName>
    </recommendedName>
</protein>
<dbReference type="GO" id="GO:0003677">
    <property type="term" value="F:DNA binding"/>
    <property type="evidence" value="ECO:0007669"/>
    <property type="project" value="InterPro"/>
</dbReference>
<gene>
    <name evidence="2" type="ORF">BKX93_02865</name>
</gene>
<proteinExistence type="predicted"/>
<evidence type="ECO:0000259" key="1">
    <source>
        <dbReference type="PROSITE" id="PS50943"/>
    </source>
</evidence>
<dbReference type="CDD" id="cd00093">
    <property type="entry name" value="HTH_XRE"/>
    <property type="match status" value="1"/>
</dbReference>
<dbReference type="STRING" id="1108595.BKX93_02865"/>
<dbReference type="PROSITE" id="PS50943">
    <property type="entry name" value="HTH_CROC1"/>
    <property type="match status" value="1"/>
</dbReference>
<dbReference type="AlphaFoldDB" id="A0A1D9LCN7"/>
<evidence type="ECO:0000313" key="3">
    <source>
        <dbReference type="Proteomes" id="UP000178776"/>
    </source>
</evidence>
<name>A0A1D9LCN7_9NEIS</name>
<sequence>MEKIGEDSQAKAAKVLKITPTALSRYLNGERTMDEFTCIMVAKILGIDGMEIIAAAQMEREKDEERREIWADFRKKFDAKVGIVGLSLALALGSLTPDKAMANSAYVERNAHDISILCQILYVPFVSKPDAYW</sequence>
<feature type="domain" description="HTH cro/C1-type" evidence="1">
    <location>
        <begin position="8"/>
        <end position="52"/>
    </location>
</feature>
<reference evidence="2 3" key="1">
    <citation type="submission" date="2016-10" db="EMBL/GenBank/DDBJ databases">
        <title>Chromobacterium muskegensis sp. nov., an insecticidal bacterium isolated from Sphagnum bogs.</title>
        <authorList>
            <person name="Sparks M.E."/>
            <person name="Blackburn M.B."/>
            <person name="Gundersen-Rindal D.E."/>
            <person name="Mitchell A."/>
            <person name="Farrar R."/>
            <person name="Kuhar D."/>
        </authorList>
    </citation>
    <scope>NUCLEOTIDE SEQUENCE [LARGE SCALE GENOMIC DNA]</scope>
    <source>
        <strain evidence="2 3">21-1</strain>
    </source>
</reference>
<accession>A0A1D9LCN7</accession>
<evidence type="ECO:0000313" key="2">
    <source>
        <dbReference type="EMBL" id="AOZ49046.1"/>
    </source>
</evidence>
<dbReference type="Proteomes" id="UP000178776">
    <property type="component" value="Chromosome"/>
</dbReference>